<proteinExistence type="predicted"/>
<feature type="region of interest" description="Disordered" evidence="1">
    <location>
        <begin position="241"/>
        <end position="271"/>
    </location>
</feature>
<dbReference type="EMBL" id="JAUSWL010000002">
    <property type="protein sequence ID" value="MDQ0542938.1"/>
    <property type="molecule type" value="Genomic_DNA"/>
</dbReference>
<name>A0AAJ1WX69_9HYPH</name>
<keyword evidence="2" id="KW-0812">Transmembrane</keyword>
<sequence>MGASGAPKGRRALSLVGLGLRLVVASAMIAGLCLYARHAPMAPQVAMPVTAAFVPATPAPKAPAPAAPVRFELSEPGLDPVRVAAGRIDPVTGLREDALARGAFEALEAPALRVTLTRGDAAGRAPGLFILLARRAATDGPALAVIRTGPGGTVATKFGAVETLEVTLGGPTRRTCLGFVSRETAFRLDGWLCAPLGHPPEARTLGCMVDALSLDDPADPDATAAFMAPRTDQGCPVTTVADASEPTGSIGRRRSHTKKWGQNTANRRSSAIFAEPQPHSSVVLSKAAKC</sequence>
<gene>
    <name evidence="3" type="ORF">QO001_001856</name>
</gene>
<organism evidence="3 4">
    <name type="scientific">Methylobacterium brachiatum</name>
    <dbReference type="NCBI Taxonomy" id="269660"/>
    <lineage>
        <taxon>Bacteria</taxon>
        <taxon>Pseudomonadati</taxon>
        <taxon>Pseudomonadota</taxon>
        <taxon>Alphaproteobacteria</taxon>
        <taxon>Hyphomicrobiales</taxon>
        <taxon>Methylobacteriaceae</taxon>
        <taxon>Methylobacterium</taxon>
    </lineage>
</organism>
<keyword evidence="2" id="KW-0472">Membrane</keyword>
<evidence type="ECO:0000313" key="3">
    <source>
        <dbReference type="EMBL" id="MDQ0542938.1"/>
    </source>
</evidence>
<dbReference type="Proteomes" id="UP001223420">
    <property type="component" value="Unassembled WGS sequence"/>
</dbReference>
<evidence type="ECO:0000256" key="1">
    <source>
        <dbReference type="SAM" id="MobiDB-lite"/>
    </source>
</evidence>
<evidence type="ECO:0000256" key="2">
    <source>
        <dbReference type="SAM" id="Phobius"/>
    </source>
</evidence>
<evidence type="ECO:0000313" key="4">
    <source>
        <dbReference type="Proteomes" id="UP001223420"/>
    </source>
</evidence>
<feature type="transmembrane region" description="Helical" evidence="2">
    <location>
        <begin position="12"/>
        <end position="37"/>
    </location>
</feature>
<keyword evidence="2" id="KW-1133">Transmembrane helix</keyword>
<dbReference type="RefSeq" id="WP_230366970.1">
    <property type="nucleotide sequence ID" value="NZ_JAJALK010000008.1"/>
</dbReference>
<feature type="compositionally biased region" description="Polar residues" evidence="1">
    <location>
        <begin position="260"/>
        <end position="269"/>
    </location>
</feature>
<dbReference type="AlphaFoldDB" id="A0AAJ1WX69"/>
<accession>A0AAJ1WX69</accession>
<reference evidence="3" key="1">
    <citation type="submission" date="2023-07" db="EMBL/GenBank/DDBJ databases">
        <title>Genomic Encyclopedia of Type Strains, Phase IV (KMG-IV): sequencing the most valuable type-strain genomes for metagenomic binning, comparative biology and taxonomic classification.</title>
        <authorList>
            <person name="Goeker M."/>
        </authorList>
    </citation>
    <scope>NUCLEOTIDE SEQUENCE</scope>
    <source>
        <strain evidence="3">DSM 19569</strain>
    </source>
</reference>
<protein>
    <submittedName>
        <fullName evidence="3">Uncharacterized protein</fullName>
    </submittedName>
</protein>
<comment type="caution">
    <text evidence="3">The sequence shown here is derived from an EMBL/GenBank/DDBJ whole genome shotgun (WGS) entry which is preliminary data.</text>
</comment>